<dbReference type="PROSITE" id="PS50088">
    <property type="entry name" value="ANK_REPEAT"/>
    <property type="match status" value="1"/>
</dbReference>
<keyword evidence="1" id="KW-0040">ANK repeat</keyword>
<feature type="compositionally biased region" description="Basic and acidic residues" evidence="2">
    <location>
        <begin position="18"/>
        <end position="65"/>
    </location>
</feature>
<sequence length="241" mass="26813">METTSRWNIVPEGCADSARTKLEASKDKDAVPKEKEAEGIDVVSEEKQTEDKDEVPTKTVTKETETQDDVVPVEENGNGQERIPTITNIKGEGTETKGDEKIKKQLCEVIMDGSVWDLHVILFGNKHVLTQEINSDGNMPLHIAVGIGKNRMVSEMLRLIKVEHLLEMKNKNGSTALHIAAIVGNTEAAKFLIIRNRELLVTEDNKCETPLDKAFDNMHLDTVEYLLKATKGNGKPEKILL</sequence>
<evidence type="ECO:0000313" key="4">
    <source>
        <dbReference type="Proteomes" id="UP001157418"/>
    </source>
</evidence>
<proteinExistence type="predicted"/>
<dbReference type="PANTHER" id="PTHR47303:SF1">
    <property type="entry name" value="NF-KAPPA-B INHIBITOR BETA"/>
    <property type="match status" value="1"/>
</dbReference>
<organism evidence="3 4">
    <name type="scientific">Lactuca virosa</name>
    <dbReference type="NCBI Taxonomy" id="75947"/>
    <lineage>
        <taxon>Eukaryota</taxon>
        <taxon>Viridiplantae</taxon>
        <taxon>Streptophyta</taxon>
        <taxon>Embryophyta</taxon>
        <taxon>Tracheophyta</taxon>
        <taxon>Spermatophyta</taxon>
        <taxon>Magnoliopsida</taxon>
        <taxon>eudicotyledons</taxon>
        <taxon>Gunneridae</taxon>
        <taxon>Pentapetalae</taxon>
        <taxon>asterids</taxon>
        <taxon>campanulids</taxon>
        <taxon>Asterales</taxon>
        <taxon>Asteraceae</taxon>
        <taxon>Cichorioideae</taxon>
        <taxon>Cichorieae</taxon>
        <taxon>Lactucinae</taxon>
        <taxon>Lactuca</taxon>
    </lineage>
</organism>
<evidence type="ECO:0000313" key="3">
    <source>
        <dbReference type="EMBL" id="CAH1449288.1"/>
    </source>
</evidence>
<evidence type="ECO:0000256" key="1">
    <source>
        <dbReference type="PROSITE-ProRule" id="PRU00023"/>
    </source>
</evidence>
<dbReference type="PROSITE" id="PS50297">
    <property type="entry name" value="ANK_REP_REGION"/>
    <property type="match status" value="1"/>
</dbReference>
<dbReference type="InterPro" id="IPR036770">
    <property type="entry name" value="Ankyrin_rpt-contain_sf"/>
</dbReference>
<evidence type="ECO:0000256" key="2">
    <source>
        <dbReference type="SAM" id="MobiDB-lite"/>
    </source>
</evidence>
<dbReference type="InterPro" id="IPR002110">
    <property type="entry name" value="Ankyrin_rpt"/>
</dbReference>
<dbReference type="SMART" id="SM00248">
    <property type="entry name" value="ANK"/>
    <property type="match status" value="3"/>
</dbReference>
<comment type="caution">
    <text evidence="3">The sequence shown here is derived from an EMBL/GenBank/DDBJ whole genome shotgun (WGS) entry which is preliminary data.</text>
</comment>
<protein>
    <submittedName>
        <fullName evidence="3">Uncharacterized protein</fullName>
    </submittedName>
</protein>
<feature type="region of interest" description="Disordered" evidence="2">
    <location>
        <begin position="18"/>
        <end position="82"/>
    </location>
</feature>
<keyword evidence="4" id="KW-1185">Reference proteome</keyword>
<dbReference type="Proteomes" id="UP001157418">
    <property type="component" value="Unassembled WGS sequence"/>
</dbReference>
<name>A0AAU9PFZ1_9ASTR</name>
<dbReference type="EMBL" id="CAKMRJ010005634">
    <property type="protein sequence ID" value="CAH1449288.1"/>
    <property type="molecule type" value="Genomic_DNA"/>
</dbReference>
<dbReference type="SUPFAM" id="SSF48403">
    <property type="entry name" value="Ankyrin repeat"/>
    <property type="match status" value="1"/>
</dbReference>
<feature type="repeat" description="ANK" evidence="1">
    <location>
        <begin position="172"/>
        <end position="204"/>
    </location>
</feature>
<accession>A0AAU9PFZ1</accession>
<dbReference type="Pfam" id="PF12796">
    <property type="entry name" value="Ank_2"/>
    <property type="match status" value="1"/>
</dbReference>
<dbReference type="PANTHER" id="PTHR47303">
    <property type="match status" value="1"/>
</dbReference>
<dbReference type="AlphaFoldDB" id="A0AAU9PFZ1"/>
<reference evidence="3 4" key="1">
    <citation type="submission" date="2022-01" db="EMBL/GenBank/DDBJ databases">
        <authorList>
            <person name="Xiong W."/>
            <person name="Schranz E."/>
        </authorList>
    </citation>
    <scope>NUCLEOTIDE SEQUENCE [LARGE SCALE GENOMIC DNA]</scope>
</reference>
<dbReference type="Gene3D" id="1.25.40.20">
    <property type="entry name" value="Ankyrin repeat-containing domain"/>
    <property type="match status" value="1"/>
</dbReference>
<gene>
    <name evidence="3" type="ORF">LVIROSA_LOCUS34778</name>
</gene>